<comment type="caution">
    <text evidence="1">The sequence shown here is derived from an EMBL/GenBank/DDBJ whole genome shotgun (WGS) entry which is preliminary data.</text>
</comment>
<sequence length="209" mass="24104">MGLYEVRHAMEAHVKLRARLDLPIALNLGESRLGVTEPVETIANLDKYKTGSIIVEPLVFVYRVNLIKKIFLASEVSKYSDKTLRGVLRMIHVKEERHKVDLLAKLDLEISSMINFRELIMKFHRICSSDRFRDVRYSINTSRGKERNPNRQFHHQSSSSSSTSKSHHLLTSGFQLAKEPPSQQDPFFLFQSFELCLPSELVIEMVIYG</sequence>
<reference evidence="2" key="1">
    <citation type="journal article" date="2022" name="Mol. Ecol. Resour.">
        <title>The genomes of chicory, endive, great burdock and yacon provide insights into Asteraceae palaeo-polyploidization history and plant inulin production.</title>
        <authorList>
            <person name="Fan W."/>
            <person name="Wang S."/>
            <person name="Wang H."/>
            <person name="Wang A."/>
            <person name="Jiang F."/>
            <person name="Liu H."/>
            <person name="Zhao H."/>
            <person name="Xu D."/>
            <person name="Zhang Y."/>
        </authorList>
    </citation>
    <scope>NUCLEOTIDE SEQUENCE [LARGE SCALE GENOMIC DNA]</scope>
    <source>
        <strain evidence="2">cv. Niubang</strain>
    </source>
</reference>
<evidence type="ECO:0000313" key="1">
    <source>
        <dbReference type="EMBL" id="KAI3667139.1"/>
    </source>
</evidence>
<keyword evidence="2" id="KW-1185">Reference proteome</keyword>
<dbReference type="Proteomes" id="UP001055879">
    <property type="component" value="Linkage Group LG17"/>
</dbReference>
<name>A0ACB8XI95_ARCLA</name>
<gene>
    <name evidence="1" type="ORF">L6452_42187</name>
</gene>
<proteinExistence type="predicted"/>
<accession>A0ACB8XI95</accession>
<dbReference type="EMBL" id="CM042063">
    <property type="protein sequence ID" value="KAI3667139.1"/>
    <property type="molecule type" value="Genomic_DNA"/>
</dbReference>
<organism evidence="1 2">
    <name type="scientific">Arctium lappa</name>
    <name type="common">Greater burdock</name>
    <name type="synonym">Lappa major</name>
    <dbReference type="NCBI Taxonomy" id="4217"/>
    <lineage>
        <taxon>Eukaryota</taxon>
        <taxon>Viridiplantae</taxon>
        <taxon>Streptophyta</taxon>
        <taxon>Embryophyta</taxon>
        <taxon>Tracheophyta</taxon>
        <taxon>Spermatophyta</taxon>
        <taxon>Magnoliopsida</taxon>
        <taxon>eudicotyledons</taxon>
        <taxon>Gunneridae</taxon>
        <taxon>Pentapetalae</taxon>
        <taxon>asterids</taxon>
        <taxon>campanulids</taxon>
        <taxon>Asterales</taxon>
        <taxon>Asteraceae</taxon>
        <taxon>Carduoideae</taxon>
        <taxon>Cardueae</taxon>
        <taxon>Arctiinae</taxon>
        <taxon>Arctium</taxon>
    </lineage>
</organism>
<evidence type="ECO:0000313" key="2">
    <source>
        <dbReference type="Proteomes" id="UP001055879"/>
    </source>
</evidence>
<reference evidence="1 2" key="2">
    <citation type="journal article" date="2022" name="Mol. Ecol. Resour.">
        <title>The genomes of chicory, endive, great burdock and yacon provide insights into Asteraceae paleo-polyploidization history and plant inulin production.</title>
        <authorList>
            <person name="Fan W."/>
            <person name="Wang S."/>
            <person name="Wang H."/>
            <person name="Wang A."/>
            <person name="Jiang F."/>
            <person name="Liu H."/>
            <person name="Zhao H."/>
            <person name="Xu D."/>
            <person name="Zhang Y."/>
        </authorList>
    </citation>
    <scope>NUCLEOTIDE SEQUENCE [LARGE SCALE GENOMIC DNA]</scope>
    <source>
        <strain evidence="2">cv. Niubang</strain>
    </source>
</reference>
<protein>
    <submittedName>
        <fullName evidence="1">Uncharacterized protein</fullName>
    </submittedName>
</protein>